<name>A0ABW7XQ45_9MICO</name>
<feature type="compositionally biased region" description="Gly residues" evidence="6">
    <location>
        <begin position="58"/>
        <end position="69"/>
    </location>
</feature>
<evidence type="ECO:0000256" key="5">
    <source>
        <dbReference type="ARBA" id="ARBA00023157"/>
    </source>
</evidence>
<keyword evidence="3" id="KW-0044">Antibiotic</keyword>
<keyword evidence="4" id="KW-0238">DNA-binding</keyword>
<dbReference type="RefSeq" id="WP_397406521.1">
    <property type="nucleotide sequence ID" value="NZ_JBIRYI010000014.1"/>
</dbReference>
<dbReference type="Pfam" id="PF00960">
    <property type="entry name" value="Neocarzinostat"/>
    <property type="match status" value="1"/>
</dbReference>
<accession>A0ABW7XQ45</accession>
<keyword evidence="2" id="KW-0929">Antimicrobial</keyword>
<dbReference type="PROSITE" id="PS51257">
    <property type="entry name" value="PROKAR_LIPOPROTEIN"/>
    <property type="match status" value="1"/>
</dbReference>
<organism evidence="8 9">
    <name type="scientific">Promicromonospora kroppenstedtii</name>
    <dbReference type="NCBI Taxonomy" id="440482"/>
    <lineage>
        <taxon>Bacteria</taxon>
        <taxon>Bacillati</taxon>
        <taxon>Actinomycetota</taxon>
        <taxon>Actinomycetes</taxon>
        <taxon>Micrococcales</taxon>
        <taxon>Promicromonosporaceae</taxon>
        <taxon>Promicromonospora</taxon>
    </lineage>
</organism>
<keyword evidence="5" id="KW-1015">Disulfide bond</keyword>
<evidence type="ECO:0000256" key="3">
    <source>
        <dbReference type="ARBA" id="ARBA00023022"/>
    </source>
</evidence>
<feature type="region of interest" description="Disordered" evidence="6">
    <location>
        <begin position="26"/>
        <end position="75"/>
    </location>
</feature>
<dbReference type="EMBL" id="JBIRYI010000014">
    <property type="protein sequence ID" value="MFI2489345.1"/>
    <property type="molecule type" value="Genomic_DNA"/>
</dbReference>
<evidence type="ECO:0000256" key="1">
    <source>
        <dbReference type="ARBA" id="ARBA00010648"/>
    </source>
</evidence>
<sequence>MRARLFGPVVLATALLLLAGCTAEPTGQGSGAARGSGAGPSPSQESRGGADGTSRADGGTGSADGGTGSADGVEEPTLTVRSAGGAWIVRGTGYAGRNQYLVQCTAGTTTGASALDECDMSTSQQVVADDDGRISETRQARAFVNVGAVSEVDCTGDPCTLAVADLSDRVLVAAPAPLPGGSEPPDAPVLELSEPSLKADAGRVTVTGAGFAAGSTVRIVQCATTSDGGVDGDNCLYDDGRRVIADRAGTLVTRLRVEREIELVGGGVADCAVQGACVVANAWTDGGRIALADLLWE</sequence>
<dbReference type="Gene3D" id="2.60.40.230">
    <property type="entry name" value="Neocarzinostatin-like"/>
    <property type="match status" value="2"/>
</dbReference>
<feature type="compositionally biased region" description="Gly residues" evidence="6">
    <location>
        <begin position="28"/>
        <end position="38"/>
    </location>
</feature>
<evidence type="ECO:0000313" key="8">
    <source>
        <dbReference type="EMBL" id="MFI2489345.1"/>
    </source>
</evidence>
<dbReference type="InterPro" id="IPR027273">
    <property type="entry name" value="Neocarzinostatin-like"/>
</dbReference>
<comment type="similarity">
    <text evidence="1">Belongs to the neocarzinostatin family.</text>
</comment>
<dbReference type="InterPro" id="IPR002186">
    <property type="entry name" value="Neocarzinostatin_fam"/>
</dbReference>
<keyword evidence="7" id="KW-0732">Signal</keyword>
<evidence type="ECO:0000256" key="2">
    <source>
        <dbReference type="ARBA" id="ARBA00022529"/>
    </source>
</evidence>
<comment type="caution">
    <text evidence="8">The sequence shown here is derived from an EMBL/GenBank/DDBJ whole genome shotgun (WGS) entry which is preliminary data.</text>
</comment>
<dbReference type="SUPFAM" id="SSF49319">
    <property type="entry name" value="Actinoxanthin-like"/>
    <property type="match status" value="1"/>
</dbReference>
<feature type="signal peptide" evidence="7">
    <location>
        <begin position="1"/>
        <end position="23"/>
    </location>
</feature>
<keyword evidence="9" id="KW-1185">Reference proteome</keyword>
<proteinExistence type="inferred from homology"/>
<evidence type="ECO:0000256" key="6">
    <source>
        <dbReference type="SAM" id="MobiDB-lite"/>
    </source>
</evidence>
<dbReference type="Proteomes" id="UP001611580">
    <property type="component" value="Unassembled WGS sequence"/>
</dbReference>
<protein>
    <submittedName>
        <fullName evidence="8">Neocarzinostatin apoprotein domain-containing protein</fullName>
    </submittedName>
</protein>
<feature type="chain" id="PRO_5045144939" evidence="7">
    <location>
        <begin position="24"/>
        <end position="297"/>
    </location>
</feature>
<evidence type="ECO:0000313" key="9">
    <source>
        <dbReference type="Proteomes" id="UP001611580"/>
    </source>
</evidence>
<reference evidence="8 9" key="1">
    <citation type="submission" date="2024-10" db="EMBL/GenBank/DDBJ databases">
        <title>The Natural Products Discovery Center: Release of the First 8490 Sequenced Strains for Exploring Actinobacteria Biosynthetic Diversity.</title>
        <authorList>
            <person name="Kalkreuter E."/>
            <person name="Kautsar S.A."/>
            <person name="Yang D."/>
            <person name="Bader C.D."/>
            <person name="Teijaro C.N."/>
            <person name="Fluegel L."/>
            <person name="Davis C.M."/>
            <person name="Simpson J.R."/>
            <person name="Lauterbach L."/>
            <person name="Steele A.D."/>
            <person name="Gui C."/>
            <person name="Meng S."/>
            <person name="Li G."/>
            <person name="Viehrig K."/>
            <person name="Ye F."/>
            <person name="Su P."/>
            <person name="Kiefer A.F."/>
            <person name="Nichols A."/>
            <person name="Cepeda A.J."/>
            <person name="Yan W."/>
            <person name="Fan B."/>
            <person name="Jiang Y."/>
            <person name="Adhikari A."/>
            <person name="Zheng C.-J."/>
            <person name="Schuster L."/>
            <person name="Cowan T.M."/>
            <person name="Smanski M.J."/>
            <person name="Chevrette M.G."/>
            <person name="De Carvalho L.P.S."/>
            <person name="Shen B."/>
        </authorList>
    </citation>
    <scope>NUCLEOTIDE SEQUENCE [LARGE SCALE GENOMIC DNA]</scope>
    <source>
        <strain evidence="8 9">NPDC019481</strain>
    </source>
</reference>
<evidence type="ECO:0000256" key="7">
    <source>
        <dbReference type="SAM" id="SignalP"/>
    </source>
</evidence>
<evidence type="ECO:0000256" key="4">
    <source>
        <dbReference type="ARBA" id="ARBA00023125"/>
    </source>
</evidence>
<gene>
    <name evidence="8" type="ORF">ACH47X_20710</name>
</gene>